<evidence type="ECO:0000313" key="7">
    <source>
        <dbReference type="EMBL" id="KAF0037225.1"/>
    </source>
</evidence>
<dbReference type="SUPFAM" id="SSF55550">
    <property type="entry name" value="SH2 domain"/>
    <property type="match status" value="1"/>
</dbReference>
<dbReference type="InterPro" id="IPR001496">
    <property type="entry name" value="SOCS_box"/>
</dbReference>
<dbReference type="EMBL" id="VEVO01000009">
    <property type="protein sequence ID" value="KAF0037225.1"/>
    <property type="molecule type" value="Genomic_DNA"/>
</dbReference>
<feature type="compositionally biased region" description="Basic and acidic residues" evidence="4">
    <location>
        <begin position="84"/>
        <end position="96"/>
    </location>
</feature>
<keyword evidence="2 3" id="KW-0727">SH2 domain</keyword>
<comment type="caution">
    <text evidence="7">The sequence shown here is derived from an EMBL/GenBank/DDBJ whole genome shotgun (WGS) entry which is preliminary data.</text>
</comment>
<evidence type="ECO:0000259" key="5">
    <source>
        <dbReference type="PROSITE" id="PS50001"/>
    </source>
</evidence>
<dbReference type="SMART" id="SM00252">
    <property type="entry name" value="SH2"/>
    <property type="match status" value="1"/>
</dbReference>
<evidence type="ECO:0000256" key="4">
    <source>
        <dbReference type="SAM" id="MobiDB-lite"/>
    </source>
</evidence>
<dbReference type="GO" id="GO:0016567">
    <property type="term" value="P:protein ubiquitination"/>
    <property type="evidence" value="ECO:0007669"/>
    <property type="project" value="UniProtKB-UniPathway"/>
</dbReference>
<gene>
    <name evidence="7" type="ORF">F2P81_010099</name>
</gene>
<feature type="region of interest" description="Disordered" evidence="4">
    <location>
        <begin position="1"/>
        <end position="27"/>
    </location>
</feature>
<name>A0A6A4SWX4_SCOMX</name>
<evidence type="ECO:0000256" key="1">
    <source>
        <dbReference type="ARBA" id="ARBA00004906"/>
    </source>
</evidence>
<feature type="domain" description="SOCS box" evidence="6">
    <location>
        <begin position="246"/>
        <end position="296"/>
    </location>
</feature>
<dbReference type="PROSITE" id="PS50225">
    <property type="entry name" value="SOCS"/>
    <property type="match status" value="1"/>
</dbReference>
<dbReference type="PROSITE" id="PS50001">
    <property type="entry name" value="SH2"/>
    <property type="match status" value="1"/>
</dbReference>
<dbReference type="InterPro" id="IPR000980">
    <property type="entry name" value="SH2"/>
</dbReference>
<organism evidence="7 8">
    <name type="scientific">Scophthalmus maximus</name>
    <name type="common">Turbot</name>
    <name type="synonym">Psetta maxima</name>
    <dbReference type="NCBI Taxonomy" id="52904"/>
    <lineage>
        <taxon>Eukaryota</taxon>
        <taxon>Metazoa</taxon>
        <taxon>Chordata</taxon>
        <taxon>Craniata</taxon>
        <taxon>Vertebrata</taxon>
        <taxon>Euteleostomi</taxon>
        <taxon>Actinopterygii</taxon>
        <taxon>Neopterygii</taxon>
        <taxon>Teleostei</taxon>
        <taxon>Neoteleostei</taxon>
        <taxon>Acanthomorphata</taxon>
        <taxon>Carangaria</taxon>
        <taxon>Pleuronectiformes</taxon>
        <taxon>Pleuronectoidei</taxon>
        <taxon>Scophthalmidae</taxon>
        <taxon>Scophthalmus</taxon>
    </lineage>
</organism>
<evidence type="ECO:0000259" key="6">
    <source>
        <dbReference type="PROSITE" id="PS50225"/>
    </source>
</evidence>
<evidence type="ECO:0000256" key="2">
    <source>
        <dbReference type="ARBA" id="ARBA00022999"/>
    </source>
</evidence>
<evidence type="ECO:0000313" key="8">
    <source>
        <dbReference type="Proteomes" id="UP000438429"/>
    </source>
</evidence>
<dbReference type="Pfam" id="PF00017">
    <property type="entry name" value="SH2"/>
    <property type="match status" value="1"/>
</dbReference>
<reference evidence="7 8" key="1">
    <citation type="submission" date="2019-06" db="EMBL/GenBank/DDBJ databases">
        <title>Draft genomes of female and male turbot (Scophthalmus maximus).</title>
        <authorList>
            <person name="Xu H."/>
            <person name="Xu X.-W."/>
            <person name="Shao C."/>
            <person name="Chen S."/>
        </authorList>
    </citation>
    <scope>NUCLEOTIDE SEQUENCE [LARGE SCALE GENOMIC DNA]</scope>
    <source>
        <strain evidence="7">Ysfricsl-2016a</strain>
        <tissue evidence="7">Blood</tissue>
    </source>
</reference>
<dbReference type="Proteomes" id="UP000438429">
    <property type="component" value="Unassembled WGS sequence"/>
</dbReference>
<sequence length="297" mass="33692">MKHFSSRLSAGQKQRGPDTSQNCNNKPKKIKSLTLYSTTLIFIFSMMVRDNLDKTVQHSEKQNDAAESPSPSRHAEVPAGPEQSAERATPDGQEPTERQLDLLHLSKLKFEEQHETRHQASIPSENNLVTDGDADSLPTHLRPFSSHAEYELVKGTYQQLRHSGYYWGPMTMEEAHDILSQSSLGTFLIRDSGQPDVFFTLSYQSEEGPTSVRVQLNNLLFNLHGSQRKFKSLFGLLTYYTSLSCKLTVPYRRQRPESLKQKCRRALIRAYGAESTSTLPGLSFQVKNYVHAYPHCI</sequence>
<comment type="pathway">
    <text evidence="1">Protein modification; protein ubiquitination.</text>
</comment>
<evidence type="ECO:0008006" key="9">
    <source>
        <dbReference type="Google" id="ProtNLM"/>
    </source>
</evidence>
<dbReference type="UniPathway" id="UPA00143"/>
<dbReference type="PANTHER" id="PTHR10155">
    <property type="entry name" value="PHOSPHATIDYLINOSITOL 3-KINASE REGULATORY SUBUNIT"/>
    <property type="match status" value="1"/>
</dbReference>
<dbReference type="GO" id="GO:0005942">
    <property type="term" value="C:phosphatidylinositol 3-kinase complex"/>
    <property type="evidence" value="ECO:0007669"/>
    <property type="project" value="TreeGrafter"/>
</dbReference>
<dbReference type="GO" id="GO:0046854">
    <property type="term" value="P:phosphatidylinositol phosphate biosynthetic process"/>
    <property type="evidence" value="ECO:0007669"/>
    <property type="project" value="TreeGrafter"/>
</dbReference>
<dbReference type="Gene3D" id="3.30.505.10">
    <property type="entry name" value="SH2 domain"/>
    <property type="match status" value="1"/>
</dbReference>
<dbReference type="GO" id="GO:0046935">
    <property type="term" value="F:1-phosphatidylinositol-3-kinase regulator activity"/>
    <property type="evidence" value="ECO:0007669"/>
    <property type="project" value="TreeGrafter"/>
</dbReference>
<dbReference type="AlphaFoldDB" id="A0A6A4SWX4"/>
<evidence type="ECO:0000256" key="3">
    <source>
        <dbReference type="PROSITE-ProRule" id="PRU00191"/>
    </source>
</evidence>
<dbReference type="PANTHER" id="PTHR10155:SF4">
    <property type="entry name" value="SUPPRESSOR OF CYTOKINE SIGNALING 1"/>
    <property type="match status" value="1"/>
</dbReference>
<proteinExistence type="predicted"/>
<protein>
    <recommendedName>
        <fullName evidence="9">Suppressor of cytokine signaling 1-like</fullName>
    </recommendedName>
</protein>
<feature type="region of interest" description="Disordered" evidence="4">
    <location>
        <begin position="56"/>
        <end position="96"/>
    </location>
</feature>
<feature type="domain" description="SH2" evidence="5">
    <location>
        <begin position="165"/>
        <end position="257"/>
    </location>
</feature>
<accession>A0A6A4SWX4</accession>
<feature type="compositionally biased region" description="Polar residues" evidence="4">
    <location>
        <begin position="1"/>
        <end position="25"/>
    </location>
</feature>
<dbReference type="InterPro" id="IPR036860">
    <property type="entry name" value="SH2_dom_sf"/>
</dbReference>